<organism evidence="3 4">
    <name type="scientific">Herbidospora solisilvae</name>
    <dbReference type="NCBI Taxonomy" id="2696284"/>
    <lineage>
        <taxon>Bacteria</taxon>
        <taxon>Bacillati</taxon>
        <taxon>Actinomycetota</taxon>
        <taxon>Actinomycetes</taxon>
        <taxon>Streptosporangiales</taxon>
        <taxon>Streptosporangiaceae</taxon>
        <taxon>Herbidospora</taxon>
    </lineage>
</organism>
<protein>
    <submittedName>
        <fullName evidence="3">DUF3592 domain-containing protein</fullName>
    </submittedName>
</protein>
<proteinExistence type="predicted"/>
<reference evidence="3 4" key="1">
    <citation type="submission" date="2020-01" db="EMBL/GenBank/DDBJ databases">
        <title>Herbidospora sp. NEAU-GS84 nov., a novel actinomycete isolated from soil.</title>
        <authorList>
            <person name="Han L."/>
        </authorList>
    </citation>
    <scope>NUCLEOTIDE SEQUENCE [LARGE SCALE GENOMIC DNA]</scope>
    <source>
        <strain evidence="3 4">NEAU-GS84</strain>
    </source>
</reference>
<gene>
    <name evidence="3" type="ORF">GT755_05130</name>
</gene>
<dbReference type="EMBL" id="WXEW01000001">
    <property type="protein sequence ID" value="NAS21069.1"/>
    <property type="molecule type" value="Genomic_DNA"/>
</dbReference>
<evidence type="ECO:0000259" key="2">
    <source>
        <dbReference type="Pfam" id="PF12158"/>
    </source>
</evidence>
<evidence type="ECO:0000313" key="4">
    <source>
        <dbReference type="Proteomes" id="UP000479526"/>
    </source>
</evidence>
<feature type="transmembrane region" description="Helical" evidence="1">
    <location>
        <begin position="122"/>
        <end position="142"/>
    </location>
</feature>
<dbReference type="RefSeq" id="WP_161478496.1">
    <property type="nucleotide sequence ID" value="NZ_WXEW01000001.1"/>
</dbReference>
<dbReference type="Pfam" id="PF12158">
    <property type="entry name" value="DUF3592"/>
    <property type="match status" value="1"/>
</dbReference>
<dbReference type="InterPro" id="IPR021994">
    <property type="entry name" value="DUF3592"/>
</dbReference>
<comment type="caution">
    <text evidence="3">The sequence shown here is derived from an EMBL/GenBank/DDBJ whole genome shotgun (WGS) entry which is preliminary data.</text>
</comment>
<keyword evidence="1" id="KW-1133">Transmembrane helix</keyword>
<evidence type="ECO:0000313" key="3">
    <source>
        <dbReference type="EMBL" id="NAS21069.1"/>
    </source>
</evidence>
<sequence length="143" mass="14959">MERILLGLILEFVGLHLLAQGQAVRRAARAFLSTAVRAEGEVIALLVSRVGVSQRPRPAHVYLPVLRFRTAEGTLVEARSPVGGNPAPAAKGDRVGVLYDPADPRDVRIDTVTGHGTTAGRLLTALGVAVLVAAVGVVVSGVW</sequence>
<feature type="domain" description="DUF3592" evidence="2">
    <location>
        <begin position="39"/>
        <end position="111"/>
    </location>
</feature>
<dbReference type="Proteomes" id="UP000479526">
    <property type="component" value="Unassembled WGS sequence"/>
</dbReference>
<name>A0A7C9MZ75_9ACTN</name>
<dbReference type="AlphaFoldDB" id="A0A7C9MZ75"/>
<keyword evidence="4" id="KW-1185">Reference proteome</keyword>
<evidence type="ECO:0000256" key="1">
    <source>
        <dbReference type="SAM" id="Phobius"/>
    </source>
</evidence>
<keyword evidence="1" id="KW-0812">Transmembrane</keyword>
<accession>A0A7C9MZ75</accession>
<keyword evidence="1" id="KW-0472">Membrane</keyword>